<proteinExistence type="predicted"/>
<name>A0A369JF61_HYPMA</name>
<dbReference type="InParanoid" id="A0A369JF61"/>
<keyword evidence="2" id="KW-1185">Reference proteome</keyword>
<dbReference type="OrthoDB" id="2998550at2759"/>
<evidence type="ECO:0000313" key="1">
    <source>
        <dbReference type="EMBL" id="RDB20789.1"/>
    </source>
</evidence>
<evidence type="ECO:0000313" key="2">
    <source>
        <dbReference type="Proteomes" id="UP000076154"/>
    </source>
</evidence>
<comment type="caution">
    <text evidence="1">The sequence shown here is derived from an EMBL/GenBank/DDBJ whole genome shotgun (WGS) entry which is preliminary data.</text>
</comment>
<reference evidence="1" key="1">
    <citation type="submission" date="2018-04" db="EMBL/GenBank/DDBJ databases">
        <title>Whole genome sequencing of Hypsizygus marmoreus.</title>
        <authorList>
            <person name="Choi I.-G."/>
            <person name="Min B."/>
            <person name="Kim J.-G."/>
            <person name="Kim S."/>
            <person name="Oh Y.-L."/>
            <person name="Kong W.-S."/>
            <person name="Park H."/>
            <person name="Jeong J."/>
            <person name="Song E.-S."/>
        </authorList>
    </citation>
    <scope>NUCLEOTIDE SEQUENCE [LARGE SCALE GENOMIC DNA]</scope>
    <source>
        <strain evidence="1">51987-8</strain>
    </source>
</reference>
<organism evidence="1 2">
    <name type="scientific">Hypsizygus marmoreus</name>
    <name type="common">White beech mushroom</name>
    <name type="synonym">Agaricus marmoreus</name>
    <dbReference type="NCBI Taxonomy" id="39966"/>
    <lineage>
        <taxon>Eukaryota</taxon>
        <taxon>Fungi</taxon>
        <taxon>Dikarya</taxon>
        <taxon>Basidiomycota</taxon>
        <taxon>Agaricomycotina</taxon>
        <taxon>Agaricomycetes</taxon>
        <taxon>Agaricomycetidae</taxon>
        <taxon>Agaricales</taxon>
        <taxon>Tricholomatineae</taxon>
        <taxon>Lyophyllaceae</taxon>
        <taxon>Hypsizygus</taxon>
    </lineage>
</organism>
<dbReference type="Proteomes" id="UP000076154">
    <property type="component" value="Unassembled WGS sequence"/>
</dbReference>
<accession>A0A369JF61</accession>
<protein>
    <submittedName>
        <fullName evidence="1">Uncharacterized protein</fullName>
    </submittedName>
</protein>
<dbReference type="AlphaFoldDB" id="A0A369JF61"/>
<gene>
    <name evidence="1" type="ORF">Hypma_012149</name>
</gene>
<sequence length="209" mass="23372">MSKYLFGDADLLNSTLLPAHPYYWVSYSTSTTSGFLGRKVTTLTPSASFNAYATLGAAINWREETFEVGGRMKKWEDLTHKTGGMFSRQGPPGLHSVHSFYTDTLSIHSKREWTWSDRTYMVKFHDHDDHWTATLDAAENPPSAVFTVRKMAKSGKPPEPANIVFAPGVSPEDMAFLILVIIYSETKRVERDEEIADFVKEVVSGVVSG</sequence>
<dbReference type="EMBL" id="LUEZ02000058">
    <property type="protein sequence ID" value="RDB20789.1"/>
    <property type="molecule type" value="Genomic_DNA"/>
</dbReference>